<reference evidence="2 3" key="1">
    <citation type="submission" date="2014-06" db="EMBL/GenBank/DDBJ databases">
        <title>Evolutionary Origins and Diversification of the Mycorrhizal Mutualists.</title>
        <authorList>
            <consortium name="DOE Joint Genome Institute"/>
            <consortium name="Mycorrhizal Genomics Consortium"/>
            <person name="Kohler A."/>
            <person name="Kuo A."/>
            <person name="Nagy L.G."/>
            <person name="Floudas D."/>
            <person name="Copeland A."/>
            <person name="Barry K.W."/>
            <person name="Cichocki N."/>
            <person name="Veneault-Fourrey C."/>
            <person name="LaButti K."/>
            <person name="Lindquist E.A."/>
            <person name="Lipzen A."/>
            <person name="Lundell T."/>
            <person name="Morin E."/>
            <person name="Murat C."/>
            <person name="Riley R."/>
            <person name="Ohm R."/>
            <person name="Sun H."/>
            <person name="Tunlid A."/>
            <person name="Henrissat B."/>
            <person name="Grigoriev I.V."/>
            <person name="Hibbett D.S."/>
            <person name="Martin F."/>
        </authorList>
    </citation>
    <scope>NUCLEOTIDE SEQUENCE [LARGE SCALE GENOMIC DNA]</scope>
    <source>
        <strain evidence="2 3">SS14</strain>
    </source>
</reference>
<dbReference type="EMBL" id="KN837300">
    <property type="protein sequence ID" value="KIJ28716.1"/>
    <property type="molecule type" value="Genomic_DNA"/>
</dbReference>
<dbReference type="OrthoDB" id="406838at2759"/>
<feature type="domain" description="PLL-like beta propeller" evidence="1">
    <location>
        <begin position="20"/>
        <end position="318"/>
    </location>
</feature>
<dbReference type="InterPro" id="IPR058502">
    <property type="entry name" value="PLL-like_beta-prop"/>
</dbReference>
<evidence type="ECO:0000313" key="3">
    <source>
        <dbReference type="Proteomes" id="UP000054279"/>
    </source>
</evidence>
<dbReference type="Proteomes" id="UP000054279">
    <property type="component" value="Unassembled WGS sequence"/>
</dbReference>
<dbReference type="Pfam" id="PF26607">
    <property type="entry name" value="DUF8189"/>
    <property type="match status" value="1"/>
</dbReference>
<dbReference type="SUPFAM" id="SSF89372">
    <property type="entry name" value="Fucose-specific lectin"/>
    <property type="match status" value="2"/>
</dbReference>
<name>A0A0C9UTS5_SPHS4</name>
<accession>A0A0C9UTS5</accession>
<keyword evidence="3" id="KW-1185">Reference proteome</keyword>
<protein>
    <recommendedName>
        <fullName evidence="1">PLL-like beta propeller domain-containing protein</fullName>
    </recommendedName>
</protein>
<dbReference type="AlphaFoldDB" id="A0A0C9UTS5"/>
<gene>
    <name evidence="2" type="ORF">M422DRAFT_54513</name>
</gene>
<proteinExistence type="predicted"/>
<evidence type="ECO:0000259" key="1">
    <source>
        <dbReference type="Pfam" id="PF26607"/>
    </source>
</evidence>
<dbReference type="Gene3D" id="2.120.10.70">
    <property type="entry name" value="Fucose-specific lectin"/>
    <property type="match status" value="1"/>
</dbReference>
<evidence type="ECO:0000313" key="2">
    <source>
        <dbReference type="EMBL" id="KIJ28716.1"/>
    </source>
</evidence>
<organism evidence="2 3">
    <name type="scientific">Sphaerobolus stellatus (strain SS14)</name>
    <dbReference type="NCBI Taxonomy" id="990650"/>
    <lineage>
        <taxon>Eukaryota</taxon>
        <taxon>Fungi</taxon>
        <taxon>Dikarya</taxon>
        <taxon>Basidiomycota</taxon>
        <taxon>Agaricomycotina</taxon>
        <taxon>Agaricomycetes</taxon>
        <taxon>Phallomycetidae</taxon>
        <taxon>Geastrales</taxon>
        <taxon>Sphaerobolaceae</taxon>
        <taxon>Sphaerobolus</taxon>
    </lineage>
</organism>
<dbReference type="HOGENOM" id="CLU_056798_0_0_1"/>
<sequence>MCSLAPNHINLNVIRADRRMVWKYTPSADVAASYTGWHDNDSNGHAWIYSPVAISFSPDHFSLFMVSQDRCIHQSNFDLWDTGDFSPWKRLGGQVCAPPAVATLHGIVHFTYVMWEGVYTPAGEEWIKVNGNFAPTVSPTAIVTKSGDMSVFIIGKTDCTLYHCMWTPKQGWGEPEALHGQWASCIKAVSSGNDWDIFGLNADSQINHISFRSGSLQDLKVYKVLATTAEALWSRNGRIHLFITLYNHQILHRIYEDDTWGRWETLGGTFTMTPKAVSHSADSLAVFGVDISGTLQGNVYDRINRKWSGWFGLGDGIVENVG</sequence>